<dbReference type="AlphaFoldDB" id="A0A1R2C0R1"/>
<evidence type="ECO:0000313" key="3">
    <source>
        <dbReference type="Proteomes" id="UP000187209"/>
    </source>
</evidence>
<reference evidence="2 3" key="1">
    <citation type="submission" date="2016-11" db="EMBL/GenBank/DDBJ databases">
        <title>The macronuclear genome of Stentor coeruleus: a giant cell with tiny introns.</title>
        <authorList>
            <person name="Slabodnick M."/>
            <person name="Ruby J.G."/>
            <person name="Reiff S.B."/>
            <person name="Swart E.C."/>
            <person name="Gosai S."/>
            <person name="Prabakaran S."/>
            <person name="Witkowska E."/>
            <person name="Larue G.E."/>
            <person name="Fisher S."/>
            <person name="Freeman R.M."/>
            <person name="Gunawardena J."/>
            <person name="Chu W."/>
            <person name="Stover N.A."/>
            <person name="Gregory B.D."/>
            <person name="Nowacki M."/>
            <person name="Derisi J."/>
            <person name="Roy S.W."/>
            <person name="Marshall W.F."/>
            <person name="Sood P."/>
        </authorList>
    </citation>
    <scope>NUCLEOTIDE SEQUENCE [LARGE SCALE GENOMIC DNA]</scope>
    <source>
        <strain evidence="2">WM001</strain>
    </source>
</reference>
<feature type="region of interest" description="Disordered" evidence="1">
    <location>
        <begin position="14"/>
        <end position="40"/>
    </location>
</feature>
<comment type="caution">
    <text evidence="2">The sequence shown here is derived from an EMBL/GenBank/DDBJ whole genome shotgun (WGS) entry which is preliminary data.</text>
</comment>
<sequence length="98" mass="11515">MSYSMYNVPPFPLLNPTQLKQSRQKTHDPSKLIGFSSSHKQMTQRIITEISKKRYKKKKKFELNKQTSKNTILPPIKPLTSEQFRNFLSKLKEGNTNF</sequence>
<keyword evidence="3" id="KW-1185">Reference proteome</keyword>
<dbReference type="EMBL" id="MPUH01000334">
    <property type="protein sequence ID" value="OMJ82591.1"/>
    <property type="molecule type" value="Genomic_DNA"/>
</dbReference>
<organism evidence="2 3">
    <name type="scientific">Stentor coeruleus</name>
    <dbReference type="NCBI Taxonomy" id="5963"/>
    <lineage>
        <taxon>Eukaryota</taxon>
        <taxon>Sar</taxon>
        <taxon>Alveolata</taxon>
        <taxon>Ciliophora</taxon>
        <taxon>Postciliodesmatophora</taxon>
        <taxon>Heterotrichea</taxon>
        <taxon>Heterotrichida</taxon>
        <taxon>Stentoridae</taxon>
        <taxon>Stentor</taxon>
    </lineage>
</organism>
<evidence type="ECO:0000256" key="1">
    <source>
        <dbReference type="SAM" id="MobiDB-lite"/>
    </source>
</evidence>
<proteinExistence type="predicted"/>
<gene>
    <name evidence="2" type="ORF">SteCoe_16637</name>
</gene>
<dbReference type="Proteomes" id="UP000187209">
    <property type="component" value="Unassembled WGS sequence"/>
</dbReference>
<accession>A0A1R2C0R1</accession>
<protein>
    <submittedName>
        <fullName evidence="2">Uncharacterized protein</fullName>
    </submittedName>
</protein>
<evidence type="ECO:0000313" key="2">
    <source>
        <dbReference type="EMBL" id="OMJ82591.1"/>
    </source>
</evidence>
<name>A0A1R2C0R1_9CILI</name>